<reference evidence="1" key="1">
    <citation type="submission" date="2023-04" db="EMBL/GenBank/DDBJ databases">
        <authorList>
            <person name="Vijverberg K."/>
            <person name="Xiong W."/>
            <person name="Schranz E."/>
        </authorList>
    </citation>
    <scope>NUCLEOTIDE SEQUENCE</scope>
</reference>
<keyword evidence="2" id="KW-1185">Reference proteome</keyword>
<dbReference type="Proteomes" id="UP001177003">
    <property type="component" value="Chromosome 5"/>
</dbReference>
<evidence type="ECO:0000313" key="1">
    <source>
        <dbReference type="EMBL" id="CAI9287028.1"/>
    </source>
</evidence>
<proteinExistence type="predicted"/>
<evidence type="ECO:0000313" key="2">
    <source>
        <dbReference type="Proteomes" id="UP001177003"/>
    </source>
</evidence>
<accession>A0AA35Z7G5</accession>
<protein>
    <submittedName>
        <fullName evidence="1">Uncharacterized protein</fullName>
    </submittedName>
</protein>
<gene>
    <name evidence="1" type="ORF">LSALG_LOCUS26419</name>
</gene>
<sequence>MCHNVGDGLPQCDNRGEERRIGSTSTDLVVHCSSGVAGVILATSSPLCFLVPVTVDERGGRQKEDDNKGCLGCLVCRKTVGENGGGCCPWLAGNHQQTPLVGVVFVAPRRLETKKGV</sequence>
<dbReference type="AlphaFoldDB" id="A0AA35Z7G5"/>
<organism evidence="1 2">
    <name type="scientific">Lactuca saligna</name>
    <name type="common">Willowleaf lettuce</name>
    <dbReference type="NCBI Taxonomy" id="75948"/>
    <lineage>
        <taxon>Eukaryota</taxon>
        <taxon>Viridiplantae</taxon>
        <taxon>Streptophyta</taxon>
        <taxon>Embryophyta</taxon>
        <taxon>Tracheophyta</taxon>
        <taxon>Spermatophyta</taxon>
        <taxon>Magnoliopsida</taxon>
        <taxon>eudicotyledons</taxon>
        <taxon>Gunneridae</taxon>
        <taxon>Pentapetalae</taxon>
        <taxon>asterids</taxon>
        <taxon>campanulids</taxon>
        <taxon>Asterales</taxon>
        <taxon>Asteraceae</taxon>
        <taxon>Cichorioideae</taxon>
        <taxon>Cichorieae</taxon>
        <taxon>Lactucinae</taxon>
        <taxon>Lactuca</taxon>
    </lineage>
</organism>
<dbReference type="EMBL" id="OX465081">
    <property type="protein sequence ID" value="CAI9287028.1"/>
    <property type="molecule type" value="Genomic_DNA"/>
</dbReference>
<name>A0AA35Z7G5_LACSI</name>